<reference evidence="2" key="1">
    <citation type="journal article" date="2016" name="Nat. Genet.">
        <title>A high-quality carrot genome assembly provides new insights into carotenoid accumulation and asterid genome evolution.</title>
        <authorList>
            <person name="Iorizzo M."/>
            <person name="Ellison S."/>
            <person name="Senalik D."/>
            <person name="Zeng P."/>
            <person name="Satapoomin P."/>
            <person name="Huang J."/>
            <person name="Bowman M."/>
            <person name="Iovene M."/>
            <person name="Sanseverino W."/>
            <person name="Cavagnaro P."/>
            <person name="Yildiz M."/>
            <person name="Macko-Podgorni A."/>
            <person name="Moranska E."/>
            <person name="Grzebelus E."/>
            <person name="Grzebelus D."/>
            <person name="Ashrafi H."/>
            <person name="Zheng Z."/>
            <person name="Cheng S."/>
            <person name="Spooner D."/>
            <person name="Van Deynze A."/>
            <person name="Simon P."/>
        </authorList>
    </citation>
    <scope>NUCLEOTIDE SEQUENCE</scope>
    <source>
        <tissue evidence="2">Leaf</tissue>
    </source>
</reference>
<dbReference type="EMBL" id="CP093350">
    <property type="protein sequence ID" value="WOH12559.1"/>
    <property type="molecule type" value="Genomic_DNA"/>
</dbReference>
<dbReference type="AlphaFoldDB" id="A0A175YPD4"/>
<name>A0A175YPD4_DAUCS</name>
<dbReference type="SUPFAM" id="SSF50249">
    <property type="entry name" value="Nucleic acid-binding proteins"/>
    <property type="match status" value="1"/>
</dbReference>
<reference evidence="2" key="2">
    <citation type="submission" date="2022-03" db="EMBL/GenBank/DDBJ databases">
        <title>Draft title - Genomic analysis of global carrot germplasm unveils the trajectory of domestication and the origin of high carotenoid orange carrot.</title>
        <authorList>
            <person name="Iorizzo M."/>
            <person name="Ellison S."/>
            <person name="Senalik D."/>
            <person name="Macko-Podgorni A."/>
            <person name="Grzebelus D."/>
            <person name="Bostan H."/>
            <person name="Rolling W."/>
            <person name="Curaba J."/>
            <person name="Simon P."/>
        </authorList>
    </citation>
    <scope>NUCLEOTIDE SEQUENCE</scope>
    <source>
        <tissue evidence="2">Leaf</tissue>
    </source>
</reference>
<dbReference type="PANTHER" id="PTHR47165:SF4">
    <property type="entry name" value="OS03G0429900 PROTEIN"/>
    <property type="match status" value="1"/>
</dbReference>
<organism evidence="2 3">
    <name type="scientific">Daucus carota subsp. sativus</name>
    <name type="common">Carrot</name>
    <dbReference type="NCBI Taxonomy" id="79200"/>
    <lineage>
        <taxon>Eukaryota</taxon>
        <taxon>Viridiplantae</taxon>
        <taxon>Streptophyta</taxon>
        <taxon>Embryophyta</taxon>
        <taxon>Tracheophyta</taxon>
        <taxon>Spermatophyta</taxon>
        <taxon>Magnoliopsida</taxon>
        <taxon>eudicotyledons</taxon>
        <taxon>Gunneridae</taxon>
        <taxon>Pentapetalae</taxon>
        <taxon>asterids</taxon>
        <taxon>campanulids</taxon>
        <taxon>Apiales</taxon>
        <taxon>Apiaceae</taxon>
        <taxon>Apioideae</taxon>
        <taxon>Scandiceae</taxon>
        <taxon>Daucinae</taxon>
        <taxon>Daucus</taxon>
        <taxon>Daucus sect. Daucus</taxon>
    </lineage>
</organism>
<evidence type="ECO:0000313" key="2">
    <source>
        <dbReference type="EMBL" id="WOH12559.1"/>
    </source>
</evidence>
<sequence length="482" mass="54523">MDITSLSELDSMSQGDRKIQVKLSRKWLQTDPTTGNVSGANMILVDSYDNRMHCWIPLSLFSKMEAVFFQGSIYELQKFEVCTYTGKFRCFDSATHIVILPETIVIPLDDTYSNIAEHVFHFTTLSNVASADLKDSHLVDVAGIIEAVGVFVPVTRNNVVKHCYLDIVITDLITAVNARLWDHFAISFYNALKAATEHPVITILSCCQLKRNEYNGVCHVRNVAATEFHLNANVSYVQNLRKRSFFVTKTISTVSTIHRPNCYYVLQIFRCEWVMKCNLRFNIEHSFPVYYPPIEMTFNRGGVFMHWRLGAMNTSNEEAIPIDSVPARHVSRNILFDKTNIIDDLSGTKALEPKGRMCGNQLRCAVENCVPSSQQIPTSKLRAVDSNMKKKPASKKNAPLLMKENVEHDQRLPSKPKFKFLDSGIKKNNGRKKKTTASTLSNSKHRNDDCDVTPCRRDAIGSEEETIIVPALRTKTGKFNLA</sequence>
<evidence type="ECO:0000313" key="3">
    <source>
        <dbReference type="Proteomes" id="UP000077755"/>
    </source>
</evidence>
<dbReference type="Gramene" id="KZM85110">
    <property type="protein sequence ID" value="KZM85110"/>
    <property type="gene ID" value="DCAR_027468"/>
</dbReference>
<keyword evidence="3" id="KW-1185">Reference proteome</keyword>
<dbReference type="Gene3D" id="2.40.50.140">
    <property type="entry name" value="Nucleic acid-binding proteins"/>
    <property type="match status" value="2"/>
</dbReference>
<evidence type="ECO:0000256" key="1">
    <source>
        <dbReference type="SAM" id="MobiDB-lite"/>
    </source>
</evidence>
<dbReference type="InterPro" id="IPR012340">
    <property type="entry name" value="NA-bd_OB-fold"/>
</dbReference>
<dbReference type="PANTHER" id="PTHR47165">
    <property type="entry name" value="OS03G0429900 PROTEIN"/>
    <property type="match status" value="1"/>
</dbReference>
<feature type="region of interest" description="Disordered" evidence="1">
    <location>
        <begin position="378"/>
        <end position="449"/>
    </location>
</feature>
<proteinExistence type="predicted"/>
<gene>
    <name evidence="2" type="ORF">DCAR_0832064</name>
</gene>
<accession>A0A175YPD4</accession>
<dbReference type="Proteomes" id="UP000077755">
    <property type="component" value="Chromosome 8"/>
</dbReference>
<protein>
    <submittedName>
        <fullName evidence="2">Uncharacterized protein</fullName>
    </submittedName>
</protein>